<protein>
    <submittedName>
        <fullName evidence="1">Uncharacterized protein</fullName>
    </submittedName>
</protein>
<dbReference type="RefSeq" id="WP_068241424.1">
    <property type="nucleotide sequence ID" value="NZ_LPUY01000041.1"/>
</dbReference>
<dbReference type="PATRIC" id="fig|1768241.3.peg.1345"/>
<sequence length="456" mass="49258">MPIHALSAKTGLKKALRQLSDRVPPLRTAGGLSLPLSLSRSLPASLPLSLPALRRQTGAPLPDPDAPLQIKDVLSIPVVETNAEDAASDKAIAEGQYLARQDRWDEVEHRITAADAAGDATPGGAPIADLIAYGARADVINALDHALSAGVALSDKVTLDGIMSLERVRLDCARSPVLSTVVALAHLDISWAFQRSSARPQEPQTANLQARATAHHSRARALLSQIPVDGAKHRFQQAAQCALYSGGRTAEVRGIADEYFDLIRLDPANPRHLRALGTHLAEQGAEGLAALELEARRAAVLTTDHWGEAGYTWVYFDVLARSDAACALVDPQFFVDGFVDIVERAPNQDRINLLSAYCCISLRSAPHATPEANRLRQDIAEAADWLIRKHLREVQPMIWAHAAAGFDNDAQVASLRQFAERGKDAAFQAIAKLFRTEIEAGQRVVFTETGPELFPA</sequence>
<dbReference type="OrthoDB" id="7734559at2"/>
<gene>
    <name evidence="1" type="ORF">TRIHO_12830</name>
</gene>
<dbReference type="Proteomes" id="UP000068382">
    <property type="component" value="Unassembled WGS sequence"/>
</dbReference>
<dbReference type="AlphaFoldDB" id="A0A132BZK2"/>
<proteinExistence type="predicted"/>
<dbReference type="EMBL" id="LPUY01000041">
    <property type="protein sequence ID" value="KUP93791.1"/>
    <property type="molecule type" value="Genomic_DNA"/>
</dbReference>
<organism evidence="1 2">
    <name type="scientific">Tritonibacter horizontis</name>
    <dbReference type="NCBI Taxonomy" id="1768241"/>
    <lineage>
        <taxon>Bacteria</taxon>
        <taxon>Pseudomonadati</taxon>
        <taxon>Pseudomonadota</taxon>
        <taxon>Alphaproteobacteria</taxon>
        <taxon>Rhodobacterales</taxon>
        <taxon>Paracoccaceae</taxon>
        <taxon>Tritonibacter</taxon>
    </lineage>
</organism>
<comment type="caution">
    <text evidence="1">The sequence shown here is derived from an EMBL/GenBank/DDBJ whole genome shotgun (WGS) entry which is preliminary data.</text>
</comment>
<reference evidence="1 2" key="1">
    <citation type="submission" date="2015-12" db="EMBL/GenBank/DDBJ databases">
        <title>Genome sequence of the marine Rhodobacteraceae strain O3.65, Candidatus Tritonibacter horizontis.</title>
        <authorList>
            <person name="Poehlein A."/>
            <person name="Giebel H.A."/>
            <person name="Voget S."/>
            <person name="Brinkhoff T."/>
        </authorList>
    </citation>
    <scope>NUCLEOTIDE SEQUENCE [LARGE SCALE GENOMIC DNA]</scope>
    <source>
        <strain evidence="1 2">O3.65</strain>
    </source>
</reference>
<evidence type="ECO:0000313" key="1">
    <source>
        <dbReference type="EMBL" id="KUP93791.1"/>
    </source>
</evidence>
<evidence type="ECO:0000313" key="2">
    <source>
        <dbReference type="Proteomes" id="UP000068382"/>
    </source>
</evidence>
<keyword evidence="2" id="KW-1185">Reference proteome</keyword>
<accession>A0A132BZK2</accession>
<name>A0A132BZK2_9RHOB</name>